<dbReference type="EMBL" id="JAOTPV010000001">
    <property type="protein sequence ID" value="KAJ4490418.1"/>
    <property type="molecule type" value="Genomic_DNA"/>
</dbReference>
<organism evidence="2 3">
    <name type="scientific">Lentinula aciculospora</name>
    <dbReference type="NCBI Taxonomy" id="153920"/>
    <lineage>
        <taxon>Eukaryota</taxon>
        <taxon>Fungi</taxon>
        <taxon>Dikarya</taxon>
        <taxon>Basidiomycota</taxon>
        <taxon>Agaricomycotina</taxon>
        <taxon>Agaricomycetes</taxon>
        <taxon>Agaricomycetidae</taxon>
        <taxon>Agaricales</taxon>
        <taxon>Marasmiineae</taxon>
        <taxon>Omphalotaceae</taxon>
        <taxon>Lentinula</taxon>
    </lineage>
</organism>
<keyword evidence="1" id="KW-0472">Membrane</keyword>
<dbReference type="Proteomes" id="UP001150266">
    <property type="component" value="Unassembled WGS sequence"/>
</dbReference>
<feature type="transmembrane region" description="Helical" evidence="1">
    <location>
        <begin position="251"/>
        <end position="271"/>
    </location>
</feature>
<sequence length="374" mass="40884">MYSSYTFHESLSEAASNRMDMEDENGRTSSSSNKALFILFIVFQLIGLVGSILMLLTACISTMVRKRYWSWLSFVFSWVISCVSYSLLAGARIDWQPELPLCLTQAALIYTVPTLTASASLALVIQVLISVRVLAAATPTANTITSNVGGHTSLHKMWTFLLVFLPYFFGAGMFALSLVIGLRDRGTVTREPGGFYCNMMNPLPGKLSTAIVAVIMLICVCLGVAICVILRKNWRAFSSDVRAPLATVMRVLCFSAFSLLAIVLGILFFCMPRDSHGPGMEITLSLIPVAAVLIFGSQTDLIRSWKIGFHACFQSVNSGSKMLLDLTAVVTVQNHGQPQSRHRRTPHCGPRCSHLCNHSHSSQDSMISLDAALA</sequence>
<protein>
    <submittedName>
        <fullName evidence="2">Uncharacterized protein</fullName>
    </submittedName>
</protein>
<feature type="transmembrane region" description="Helical" evidence="1">
    <location>
        <begin position="35"/>
        <end position="56"/>
    </location>
</feature>
<reference evidence="2" key="1">
    <citation type="submission" date="2022-08" db="EMBL/GenBank/DDBJ databases">
        <title>A Global Phylogenomic Analysis of the Shiitake Genus Lentinula.</title>
        <authorList>
            <consortium name="DOE Joint Genome Institute"/>
            <person name="Sierra-Patev S."/>
            <person name="Min B."/>
            <person name="Naranjo-Ortiz M."/>
            <person name="Looney B."/>
            <person name="Konkel Z."/>
            <person name="Slot J.C."/>
            <person name="Sakamoto Y."/>
            <person name="Steenwyk J.L."/>
            <person name="Rokas A."/>
            <person name="Carro J."/>
            <person name="Camarero S."/>
            <person name="Ferreira P."/>
            <person name="Molpeceres G."/>
            <person name="Ruiz-Duenas F.J."/>
            <person name="Serrano A."/>
            <person name="Henrissat B."/>
            <person name="Drula E."/>
            <person name="Hughes K.W."/>
            <person name="Mata J.L."/>
            <person name="Ishikawa N.K."/>
            <person name="Vargas-Isla R."/>
            <person name="Ushijima S."/>
            <person name="Smith C.A."/>
            <person name="Ahrendt S."/>
            <person name="Andreopoulos W."/>
            <person name="He G."/>
            <person name="Labutti K."/>
            <person name="Lipzen A."/>
            <person name="Ng V."/>
            <person name="Riley R."/>
            <person name="Sandor L."/>
            <person name="Barry K."/>
            <person name="Martinez A.T."/>
            <person name="Xiao Y."/>
            <person name="Gibbons J.G."/>
            <person name="Terashima K."/>
            <person name="Grigoriev I.V."/>
            <person name="Hibbett D.S."/>
        </authorList>
    </citation>
    <scope>NUCLEOTIDE SEQUENCE</scope>
    <source>
        <strain evidence="2">JLM2183</strain>
    </source>
</reference>
<evidence type="ECO:0000256" key="1">
    <source>
        <dbReference type="SAM" id="Phobius"/>
    </source>
</evidence>
<feature type="transmembrane region" description="Helical" evidence="1">
    <location>
        <begin position="108"/>
        <end position="137"/>
    </location>
</feature>
<dbReference type="AlphaFoldDB" id="A0A9W9DX03"/>
<evidence type="ECO:0000313" key="3">
    <source>
        <dbReference type="Proteomes" id="UP001150266"/>
    </source>
</evidence>
<keyword evidence="1" id="KW-1133">Transmembrane helix</keyword>
<evidence type="ECO:0000313" key="2">
    <source>
        <dbReference type="EMBL" id="KAJ4490418.1"/>
    </source>
</evidence>
<proteinExistence type="predicted"/>
<feature type="transmembrane region" description="Helical" evidence="1">
    <location>
        <begin position="277"/>
        <end position="296"/>
    </location>
</feature>
<gene>
    <name evidence="2" type="ORF">J3R30DRAFT_3421562</name>
</gene>
<feature type="transmembrane region" description="Helical" evidence="1">
    <location>
        <begin position="68"/>
        <end position="88"/>
    </location>
</feature>
<dbReference type="OrthoDB" id="3046318at2759"/>
<feature type="transmembrane region" description="Helical" evidence="1">
    <location>
        <begin position="158"/>
        <end position="182"/>
    </location>
</feature>
<keyword evidence="1" id="KW-0812">Transmembrane</keyword>
<feature type="transmembrane region" description="Helical" evidence="1">
    <location>
        <begin position="209"/>
        <end position="230"/>
    </location>
</feature>
<name>A0A9W9DX03_9AGAR</name>
<accession>A0A9W9DX03</accession>
<comment type="caution">
    <text evidence="2">The sequence shown here is derived from an EMBL/GenBank/DDBJ whole genome shotgun (WGS) entry which is preliminary data.</text>
</comment>
<keyword evidence="3" id="KW-1185">Reference proteome</keyword>